<protein>
    <submittedName>
        <fullName evidence="3">PilT/PilU family type 4a pilus ATPase</fullName>
    </submittedName>
</protein>
<organism evidence="3 4">
    <name type="scientific">Ramlibacter aquaticus</name>
    <dbReference type="NCBI Taxonomy" id="2780094"/>
    <lineage>
        <taxon>Bacteria</taxon>
        <taxon>Pseudomonadati</taxon>
        <taxon>Pseudomonadota</taxon>
        <taxon>Betaproteobacteria</taxon>
        <taxon>Burkholderiales</taxon>
        <taxon>Comamonadaceae</taxon>
        <taxon>Ramlibacter</taxon>
    </lineage>
</organism>
<dbReference type="Pfam" id="PF00437">
    <property type="entry name" value="T2SSE"/>
    <property type="match status" value="1"/>
</dbReference>
<comment type="similarity">
    <text evidence="1">Belongs to the GSP E family.</text>
</comment>
<dbReference type="InterPro" id="IPR001482">
    <property type="entry name" value="T2SS/T4SS_dom"/>
</dbReference>
<name>A0ABR9SFL4_9BURK</name>
<evidence type="ECO:0000313" key="3">
    <source>
        <dbReference type="EMBL" id="MBE7940562.1"/>
    </source>
</evidence>
<reference evidence="3 4" key="1">
    <citation type="submission" date="2020-10" db="EMBL/GenBank/DDBJ databases">
        <title>Draft genome of Ramlibacter aquaticus LMG 30558.</title>
        <authorList>
            <person name="Props R."/>
        </authorList>
    </citation>
    <scope>NUCLEOTIDE SEQUENCE [LARGE SCALE GENOMIC DNA]</scope>
    <source>
        <strain evidence="3 4">LMG 30558</strain>
    </source>
</reference>
<sequence length="378" mass="41686">MERDQASKFINDLLKLMVSRNGSDLFITGDFPPAIKVDGKVTKVSPQPLSGAHTLALARSIMSDKQAAEFERTKECNFAISPPGVGRFRVNAFVQQGKVGMVLRVIPQVLPTIDGLGVPQVLKDVVMSKRGLCILVGATGSGKSTTLAAMIDWRNENSWGHIITIEDPVEFVHPHKNCVVTQREVGLDTDSWEAALKNTLRQAPDVILMGEIRDRETMEHAIAFAETGHLCMATLHANSANQALDRVINFFPEERRAQLLMDLSLNLKAMVSQRLVPKQDGKGRAAAVEIMLNTPLVSDLIFKGEVAEIKEIMKKSRNLGMQTFDQALFDMYEASVITYEDALRNADSLNDLRLQIKLNSQRAKSSDLSAGTENFAIV</sequence>
<dbReference type="Gene3D" id="3.30.450.90">
    <property type="match status" value="1"/>
</dbReference>
<comment type="caution">
    <text evidence="3">The sequence shown here is derived from an EMBL/GenBank/DDBJ whole genome shotgun (WGS) entry which is preliminary data.</text>
</comment>
<dbReference type="InterPro" id="IPR006321">
    <property type="entry name" value="PilT/PilU"/>
</dbReference>
<feature type="domain" description="Bacterial type II secretion system protein E" evidence="2">
    <location>
        <begin position="200"/>
        <end position="214"/>
    </location>
</feature>
<gene>
    <name evidence="3" type="ORF">IM725_08270</name>
</gene>
<dbReference type="PANTHER" id="PTHR30486">
    <property type="entry name" value="TWITCHING MOTILITY PROTEIN PILT"/>
    <property type="match status" value="1"/>
</dbReference>
<keyword evidence="4" id="KW-1185">Reference proteome</keyword>
<dbReference type="RefSeq" id="WP_193780104.1">
    <property type="nucleotide sequence ID" value="NZ_JADDOJ010000025.1"/>
</dbReference>
<evidence type="ECO:0000313" key="4">
    <source>
        <dbReference type="Proteomes" id="UP000715965"/>
    </source>
</evidence>
<dbReference type="NCBIfam" id="TIGR01420">
    <property type="entry name" value="pilT_fam"/>
    <property type="match status" value="1"/>
</dbReference>
<dbReference type="CDD" id="cd01131">
    <property type="entry name" value="PilT"/>
    <property type="match status" value="1"/>
</dbReference>
<dbReference type="SUPFAM" id="SSF52540">
    <property type="entry name" value="P-loop containing nucleoside triphosphate hydrolases"/>
    <property type="match status" value="1"/>
</dbReference>
<dbReference type="Gene3D" id="3.40.50.300">
    <property type="entry name" value="P-loop containing nucleotide triphosphate hydrolases"/>
    <property type="match status" value="1"/>
</dbReference>
<proteinExistence type="inferred from homology"/>
<dbReference type="PANTHER" id="PTHR30486:SF12">
    <property type="entry name" value="TYPE IV PILUS ATPASE PILU"/>
    <property type="match status" value="1"/>
</dbReference>
<dbReference type="EMBL" id="JADDOJ010000025">
    <property type="protein sequence ID" value="MBE7940562.1"/>
    <property type="molecule type" value="Genomic_DNA"/>
</dbReference>
<dbReference type="Proteomes" id="UP000715965">
    <property type="component" value="Unassembled WGS sequence"/>
</dbReference>
<dbReference type="InterPro" id="IPR050921">
    <property type="entry name" value="T4SS_GSP_E_ATPase"/>
</dbReference>
<evidence type="ECO:0000256" key="1">
    <source>
        <dbReference type="ARBA" id="ARBA00006611"/>
    </source>
</evidence>
<dbReference type="InterPro" id="IPR027417">
    <property type="entry name" value="P-loop_NTPase"/>
</dbReference>
<evidence type="ECO:0000259" key="2">
    <source>
        <dbReference type="PROSITE" id="PS00662"/>
    </source>
</evidence>
<dbReference type="PROSITE" id="PS00662">
    <property type="entry name" value="T2SP_E"/>
    <property type="match status" value="1"/>
</dbReference>
<accession>A0ABR9SFL4</accession>